<dbReference type="RefSeq" id="WP_091578910.1">
    <property type="nucleotide sequence ID" value="NZ_FMXM01000008.1"/>
</dbReference>
<gene>
    <name evidence="5" type="ORF">SAMN02927914_03109</name>
</gene>
<evidence type="ECO:0000256" key="3">
    <source>
        <dbReference type="SAM" id="Phobius"/>
    </source>
</evidence>
<dbReference type="STRING" id="1165689.SAMN02927914_03109"/>
<feature type="active site" description="Nucleophile" evidence="2">
    <location>
        <position position="127"/>
    </location>
</feature>
<dbReference type="InterPro" id="IPR002641">
    <property type="entry name" value="PNPLA_dom"/>
</dbReference>
<accession>A0A1G5Y9N6</accession>
<reference evidence="5 6" key="1">
    <citation type="submission" date="2016-10" db="EMBL/GenBank/DDBJ databases">
        <authorList>
            <person name="de Groot N.N."/>
        </authorList>
    </citation>
    <scope>NUCLEOTIDE SEQUENCE [LARGE SCALE GENOMIC DNA]</scope>
    <source>
        <strain evidence="5 6">CGMCC 1.12097</strain>
    </source>
</reference>
<dbReference type="GO" id="GO:0016042">
    <property type="term" value="P:lipid catabolic process"/>
    <property type="evidence" value="ECO:0007669"/>
    <property type="project" value="UniProtKB-UniRule"/>
</dbReference>
<dbReference type="EMBL" id="FMXM01000008">
    <property type="protein sequence ID" value="SDA79389.1"/>
    <property type="molecule type" value="Genomic_DNA"/>
</dbReference>
<dbReference type="InterPro" id="IPR016035">
    <property type="entry name" value="Acyl_Trfase/lysoPLipase"/>
</dbReference>
<organism evidence="5 6">
    <name type="scientific">Mesorhizobium qingshengii</name>
    <dbReference type="NCBI Taxonomy" id="1165689"/>
    <lineage>
        <taxon>Bacteria</taxon>
        <taxon>Pseudomonadati</taxon>
        <taxon>Pseudomonadota</taxon>
        <taxon>Alphaproteobacteria</taxon>
        <taxon>Hyphomicrobiales</taxon>
        <taxon>Phyllobacteriaceae</taxon>
        <taxon>Mesorhizobium</taxon>
    </lineage>
</organism>
<feature type="domain" description="PNPLA" evidence="4">
    <location>
        <begin position="92"/>
        <end position="287"/>
    </location>
</feature>
<proteinExistence type="predicted"/>
<keyword evidence="3" id="KW-1133">Transmembrane helix</keyword>
<dbReference type="Pfam" id="PF01734">
    <property type="entry name" value="Patatin"/>
    <property type="match status" value="1"/>
</dbReference>
<dbReference type="GO" id="GO:0016787">
    <property type="term" value="F:hydrolase activity"/>
    <property type="evidence" value="ECO:0007669"/>
    <property type="project" value="UniProtKB-UniRule"/>
</dbReference>
<dbReference type="AlphaFoldDB" id="A0A1G5Y9N6"/>
<feature type="short sequence motif" description="DGA/G" evidence="2">
    <location>
        <begin position="271"/>
        <end position="273"/>
    </location>
</feature>
<name>A0A1G5Y9N6_9HYPH</name>
<evidence type="ECO:0000259" key="4">
    <source>
        <dbReference type="PROSITE" id="PS51635"/>
    </source>
</evidence>
<feature type="active site" description="Proton acceptor" evidence="2">
    <location>
        <position position="271"/>
    </location>
</feature>
<keyword evidence="2" id="KW-0442">Lipid degradation</keyword>
<evidence type="ECO:0000313" key="5">
    <source>
        <dbReference type="EMBL" id="SDA79389.1"/>
    </source>
</evidence>
<dbReference type="PROSITE" id="PS51635">
    <property type="entry name" value="PNPLA"/>
    <property type="match status" value="1"/>
</dbReference>
<keyword evidence="1 2" id="KW-0443">Lipid metabolism</keyword>
<evidence type="ECO:0000256" key="1">
    <source>
        <dbReference type="ARBA" id="ARBA00023098"/>
    </source>
</evidence>
<evidence type="ECO:0000256" key="2">
    <source>
        <dbReference type="PROSITE-ProRule" id="PRU01161"/>
    </source>
</evidence>
<feature type="short sequence motif" description="GXGXXG" evidence="2">
    <location>
        <begin position="96"/>
        <end position="101"/>
    </location>
</feature>
<dbReference type="SUPFAM" id="SSF52151">
    <property type="entry name" value="FabD/lysophospholipase-like"/>
    <property type="match status" value="1"/>
</dbReference>
<feature type="short sequence motif" description="GXSXG" evidence="2">
    <location>
        <begin position="125"/>
        <end position="129"/>
    </location>
</feature>
<protein>
    <submittedName>
        <fullName evidence="5">Patatin-like phospholipase</fullName>
    </submittedName>
</protein>
<dbReference type="Gene3D" id="3.40.1090.10">
    <property type="entry name" value="Cytosolic phospholipase A2 catalytic domain"/>
    <property type="match status" value="1"/>
</dbReference>
<keyword evidence="2" id="KW-0378">Hydrolase</keyword>
<dbReference type="OrthoDB" id="323481at2"/>
<dbReference type="Proteomes" id="UP000198588">
    <property type="component" value="Unassembled WGS sequence"/>
</dbReference>
<evidence type="ECO:0000313" key="6">
    <source>
        <dbReference type="Proteomes" id="UP000198588"/>
    </source>
</evidence>
<feature type="transmembrane region" description="Helical" evidence="3">
    <location>
        <begin position="21"/>
        <end position="43"/>
    </location>
</feature>
<keyword evidence="3" id="KW-0812">Transmembrane</keyword>
<keyword evidence="3" id="KW-0472">Membrane</keyword>
<sequence>MASETIVAKPVGRSSHNRRRVIGIQIVLQVLLSVVLIGCVSSQRIPYRAEDAGTAEINGFHQIRTNLDTQSDTLAEPPPRKSSSLKTEMNYLVISGGGSGGAFSAGVLKAWSKTGRRPQFDIVSGVSTGALIAPYAFLGSSYDDVLVDLYTSGVAKDLVDAKWLPSGLLGTSLLKQQPLRRLIETHITGDFLKAVAAEHRKGRRLLVLTSNLDSQRAVVWDMGAIADSGEPNSLRLFQDVLIASASIPGVYPAVLIKAHSGKRTFEEMHSDGGSGSQILTVPESLMTSAKLAKARPGIRLNMYVLVNNALMPEFSTVTNSTLSVMARAYAIQIKSQTRSALLASYMYAQRTGIRFHVASIDRQLSYSVLDPFNTEYMRAVFNIGYSEMIAGTLWKDKPVFSPAD</sequence>